<dbReference type="HOGENOM" id="CLU_1547529_0_0_1"/>
<evidence type="ECO:0000313" key="2">
    <source>
        <dbReference type="Proteomes" id="UP000030653"/>
    </source>
</evidence>
<dbReference type="GeneID" id="63683854"/>
<dbReference type="InterPro" id="IPR012340">
    <property type="entry name" value="NA-bd_OB-fold"/>
</dbReference>
<sequence length="173" mass="19687">MLTMYHPPEQERVKASERRLEGREVVSAVAPNAAERVSVALAPVALPGLMRLPRLPTADGLTRKWVSDVKPGLLEFAIDVRAEITIVAFGPQTSRIRALDPRKMYRIERPRVQEAAEAFRRVPHKSQLILEEHGVITEIHDPRIPRIFFAFRYLNTIERLRVNEIIDVLAVAV</sequence>
<dbReference type="EMBL" id="JH795867">
    <property type="protein sequence ID" value="EJU00289.1"/>
    <property type="molecule type" value="Genomic_DNA"/>
</dbReference>
<dbReference type="Proteomes" id="UP000030653">
    <property type="component" value="Unassembled WGS sequence"/>
</dbReference>
<protein>
    <submittedName>
        <fullName evidence="1">Uncharacterized protein</fullName>
    </submittedName>
</protein>
<evidence type="ECO:0000313" key="1">
    <source>
        <dbReference type="EMBL" id="EJU00289.1"/>
    </source>
</evidence>
<name>M5FVH0_DACPD</name>
<accession>M5FVH0</accession>
<keyword evidence="2" id="KW-1185">Reference proteome</keyword>
<dbReference type="RefSeq" id="XP_040627186.1">
    <property type="nucleotide sequence ID" value="XM_040768792.1"/>
</dbReference>
<reference evidence="1 2" key="1">
    <citation type="journal article" date="2012" name="Science">
        <title>The Paleozoic origin of enzymatic lignin decomposition reconstructed from 31 fungal genomes.</title>
        <authorList>
            <person name="Floudas D."/>
            <person name="Binder M."/>
            <person name="Riley R."/>
            <person name="Barry K."/>
            <person name="Blanchette R.A."/>
            <person name="Henrissat B."/>
            <person name="Martinez A.T."/>
            <person name="Otillar R."/>
            <person name="Spatafora J.W."/>
            <person name="Yadav J.S."/>
            <person name="Aerts A."/>
            <person name="Benoit I."/>
            <person name="Boyd A."/>
            <person name="Carlson A."/>
            <person name="Copeland A."/>
            <person name="Coutinho P.M."/>
            <person name="de Vries R.P."/>
            <person name="Ferreira P."/>
            <person name="Findley K."/>
            <person name="Foster B."/>
            <person name="Gaskell J."/>
            <person name="Glotzer D."/>
            <person name="Gorecki P."/>
            <person name="Heitman J."/>
            <person name="Hesse C."/>
            <person name="Hori C."/>
            <person name="Igarashi K."/>
            <person name="Jurgens J.A."/>
            <person name="Kallen N."/>
            <person name="Kersten P."/>
            <person name="Kohler A."/>
            <person name="Kuees U."/>
            <person name="Kumar T.K.A."/>
            <person name="Kuo A."/>
            <person name="LaButti K."/>
            <person name="Larrondo L.F."/>
            <person name="Lindquist E."/>
            <person name="Ling A."/>
            <person name="Lombard V."/>
            <person name="Lucas S."/>
            <person name="Lundell T."/>
            <person name="Martin R."/>
            <person name="McLaughlin D.J."/>
            <person name="Morgenstern I."/>
            <person name="Morin E."/>
            <person name="Murat C."/>
            <person name="Nagy L.G."/>
            <person name="Nolan M."/>
            <person name="Ohm R.A."/>
            <person name="Patyshakuliyeva A."/>
            <person name="Rokas A."/>
            <person name="Ruiz-Duenas F.J."/>
            <person name="Sabat G."/>
            <person name="Salamov A."/>
            <person name="Samejima M."/>
            <person name="Schmutz J."/>
            <person name="Slot J.C."/>
            <person name="St John F."/>
            <person name="Stenlid J."/>
            <person name="Sun H."/>
            <person name="Sun S."/>
            <person name="Syed K."/>
            <person name="Tsang A."/>
            <person name="Wiebenga A."/>
            <person name="Young D."/>
            <person name="Pisabarro A."/>
            <person name="Eastwood D.C."/>
            <person name="Martin F."/>
            <person name="Cullen D."/>
            <person name="Grigoriev I.V."/>
            <person name="Hibbett D.S."/>
        </authorList>
    </citation>
    <scope>NUCLEOTIDE SEQUENCE [LARGE SCALE GENOMIC DNA]</scope>
    <source>
        <strain evidence="1 2">DJM-731 SS1</strain>
    </source>
</reference>
<dbReference type="Gene3D" id="2.40.50.140">
    <property type="entry name" value="Nucleic acid-binding proteins"/>
    <property type="match status" value="1"/>
</dbReference>
<gene>
    <name evidence="1" type="ORF">DACRYDRAFT_109027</name>
</gene>
<dbReference type="AlphaFoldDB" id="M5FVH0"/>
<proteinExistence type="predicted"/>
<organism evidence="1 2">
    <name type="scientific">Dacryopinax primogenitus (strain DJM 731)</name>
    <name type="common">Brown rot fungus</name>
    <dbReference type="NCBI Taxonomy" id="1858805"/>
    <lineage>
        <taxon>Eukaryota</taxon>
        <taxon>Fungi</taxon>
        <taxon>Dikarya</taxon>
        <taxon>Basidiomycota</taxon>
        <taxon>Agaricomycotina</taxon>
        <taxon>Dacrymycetes</taxon>
        <taxon>Dacrymycetales</taxon>
        <taxon>Dacrymycetaceae</taxon>
        <taxon>Dacryopinax</taxon>
    </lineage>
</organism>